<gene>
    <name evidence="1" type="ORF">CC78DRAFT_531794</name>
</gene>
<protein>
    <submittedName>
        <fullName evidence="1">Uncharacterized protein</fullName>
    </submittedName>
</protein>
<name>A0A9P4KBV2_9PLEO</name>
<dbReference type="Proteomes" id="UP000800093">
    <property type="component" value="Unassembled WGS sequence"/>
</dbReference>
<comment type="caution">
    <text evidence="1">The sequence shown here is derived from an EMBL/GenBank/DDBJ whole genome shotgun (WGS) entry which is preliminary data.</text>
</comment>
<dbReference type="AlphaFoldDB" id="A0A9P4KBV2"/>
<evidence type="ECO:0000313" key="1">
    <source>
        <dbReference type="EMBL" id="KAF2266407.1"/>
    </source>
</evidence>
<accession>A0A9P4KBV2</accession>
<reference evidence="2" key="1">
    <citation type="journal article" date="2020" name="Stud. Mycol.">
        <title>101 Dothideomycetes genomes: A test case for predicting lifestyles and emergence of pathogens.</title>
        <authorList>
            <person name="Haridas S."/>
            <person name="Albert R."/>
            <person name="Binder M."/>
            <person name="Bloem J."/>
            <person name="LaButti K."/>
            <person name="Salamov A."/>
            <person name="Andreopoulos B."/>
            <person name="Baker S."/>
            <person name="Barry K."/>
            <person name="Bills G."/>
            <person name="Bluhm B."/>
            <person name="Cannon C."/>
            <person name="Castanera R."/>
            <person name="Culley D."/>
            <person name="Daum C."/>
            <person name="Ezra D."/>
            <person name="Gonzalez J."/>
            <person name="Henrissat B."/>
            <person name="Kuo A."/>
            <person name="Liang C."/>
            <person name="Lipzen A."/>
            <person name="Lutzoni F."/>
            <person name="Magnuson J."/>
            <person name="Mondo S."/>
            <person name="Nolan M."/>
            <person name="Ohm R."/>
            <person name="Pangilinan J."/>
            <person name="Park H.-J."/>
            <person name="Ramirez L."/>
            <person name="Alfaro M."/>
            <person name="Sun H."/>
            <person name="Tritt A."/>
            <person name="Yoshinaga Y."/>
            <person name="Zwiers L.-H."/>
            <person name="Turgeon B."/>
            <person name="Goodwin S."/>
            <person name="Spatafora J."/>
            <person name="Crous P."/>
            <person name="Grigoriev I."/>
        </authorList>
    </citation>
    <scope>NUCLEOTIDE SEQUENCE [LARGE SCALE GENOMIC DNA]</scope>
    <source>
        <strain evidence="2">CBS 304.66</strain>
    </source>
</reference>
<sequence>MGNRYALGQVGRVVLLSIARGGACHSTLLSLPRLPARGAAVIRVVPAKRFLGRNGRRESETPGRPAEELDVAVLVVVIHHLP</sequence>
<keyword evidence="2" id="KW-1185">Reference proteome</keyword>
<dbReference type="EMBL" id="ML986599">
    <property type="protein sequence ID" value="KAF2266407.1"/>
    <property type="molecule type" value="Genomic_DNA"/>
</dbReference>
<evidence type="ECO:0000313" key="2">
    <source>
        <dbReference type="Proteomes" id="UP000800093"/>
    </source>
</evidence>
<organism evidence="1 2">
    <name type="scientific">Lojkania enalia</name>
    <dbReference type="NCBI Taxonomy" id="147567"/>
    <lineage>
        <taxon>Eukaryota</taxon>
        <taxon>Fungi</taxon>
        <taxon>Dikarya</taxon>
        <taxon>Ascomycota</taxon>
        <taxon>Pezizomycotina</taxon>
        <taxon>Dothideomycetes</taxon>
        <taxon>Pleosporomycetidae</taxon>
        <taxon>Pleosporales</taxon>
        <taxon>Pleosporales incertae sedis</taxon>
        <taxon>Lojkania</taxon>
    </lineage>
</organism>
<proteinExistence type="predicted"/>